<dbReference type="InterPro" id="IPR007197">
    <property type="entry name" value="rSAM"/>
</dbReference>
<evidence type="ECO:0000256" key="1">
    <source>
        <dbReference type="ARBA" id="ARBA00001966"/>
    </source>
</evidence>
<protein>
    <submittedName>
        <fullName evidence="7">Related to Mg-protoporphyrin IX monomethyl ester oxidative cyclase</fullName>
    </submittedName>
</protein>
<dbReference type="InterPro" id="IPR058240">
    <property type="entry name" value="rSAM_sf"/>
</dbReference>
<dbReference type="PANTHER" id="PTHR43409">
    <property type="entry name" value="ANAEROBIC MAGNESIUM-PROTOPORPHYRIN IX MONOMETHYL ESTER CYCLASE-RELATED"/>
    <property type="match status" value="1"/>
</dbReference>
<keyword evidence="3" id="KW-0479">Metal-binding</keyword>
<evidence type="ECO:0000313" key="7">
    <source>
        <dbReference type="EMBL" id="CAG37473.1"/>
    </source>
</evidence>
<dbReference type="GO" id="GO:0003824">
    <property type="term" value="F:catalytic activity"/>
    <property type="evidence" value="ECO:0007669"/>
    <property type="project" value="InterPro"/>
</dbReference>
<dbReference type="SFLD" id="SFLDS00029">
    <property type="entry name" value="Radical_SAM"/>
    <property type="match status" value="1"/>
</dbReference>
<dbReference type="PROSITE" id="PS51918">
    <property type="entry name" value="RADICAL_SAM"/>
    <property type="match status" value="1"/>
</dbReference>
<reference evidence="8" key="1">
    <citation type="journal article" date="2004" name="Environ. Microbiol.">
        <title>The genome of Desulfotalea psychrophila, a sulfate-reducing bacterium from permanently cold Arctic sediments.</title>
        <authorList>
            <person name="Rabus R."/>
            <person name="Ruepp A."/>
            <person name="Frickey T."/>
            <person name="Rattei T."/>
            <person name="Fartmann B."/>
            <person name="Stark M."/>
            <person name="Bauer M."/>
            <person name="Zibat A."/>
            <person name="Lombardot T."/>
            <person name="Becker I."/>
            <person name="Amann J."/>
            <person name="Gellner K."/>
            <person name="Teeling H."/>
            <person name="Leuschner W.D."/>
            <person name="Gloeckner F.-O."/>
            <person name="Lupas A.N."/>
            <person name="Amann R."/>
            <person name="Klenk H.-P."/>
        </authorList>
    </citation>
    <scope>NUCLEOTIDE SEQUENCE [LARGE SCALE GENOMIC DNA]</scope>
    <source>
        <strain evidence="8">DSM 12343 / LSv54</strain>
    </source>
</reference>
<dbReference type="SUPFAM" id="SSF102114">
    <property type="entry name" value="Radical SAM enzymes"/>
    <property type="match status" value="1"/>
</dbReference>
<dbReference type="STRING" id="177439.DP2744"/>
<evidence type="ECO:0000256" key="4">
    <source>
        <dbReference type="ARBA" id="ARBA00023004"/>
    </source>
</evidence>
<keyword evidence="5" id="KW-0411">Iron-sulfur</keyword>
<dbReference type="Pfam" id="PF13311">
    <property type="entry name" value="DUF4080"/>
    <property type="match status" value="1"/>
</dbReference>
<dbReference type="eggNOG" id="COG1032">
    <property type="taxonomic scope" value="Bacteria"/>
</dbReference>
<dbReference type="PANTHER" id="PTHR43409:SF16">
    <property type="entry name" value="SLR0320 PROTEIN"/>
    <property type="match status" value="1"/>
</dbReference>
<dbReference type="GO" id="GO:0005829">
    <property type="term" value="C:cytosol"/>
    <property type="evidence" value="ECO:0007669"/>
    <property type="project" value="TreeGrafter"/>
</dbReference>
<organism evidence="7 8">
    <name type="scientific">Desulfotalea psychrophila (strain LSv54 / DSM 12343)</name>
    <dbReference type="NCBI Taxonomy" id="177439"/>
    <lineage>
        <taxon>Bacteria</taxon>
        <taxon>Pseudomonadati</taxon>
        <taxon>Thermodesulfobacteriota</taxon>
        <taxon>Desulfobulbia</taxon>
        <taxon>Desulfobulbales</taxon>
        <taxon>Desulfocapsaceae</taxon>
        <taxon>Desulfotalea</taxon>
    </lineage>
</organism>
<dbReference type="GO" id="GO:0051536">
    <property type="term" value="F:iron-sulfur cluster binding"/>
    <property type="evidence" value="ECO:0007669"/>
    <property type="project" value="UniProtKB-KW"/>
</dbReference>
<dbReference type="Proteomes" id="UP000000602">
    <property type="component" value="Chromosome"/>
</dbReference>
<keyword evidence="2" id="KW-0949">S-adenosyl-L-methionine</keyword>
<dbReference type="Pfam" id="PF04055">
    <property type="entry name" value="Radical_SAM"/>
    <property type="match status" value="1"/>
</dbReference>
<dbReference type="InterPro" id="IPR051198">
    <property type="entry name" value="BchE-like"/>
</dbReference>
<sequence length="572" mass="66657">MISFVRDGVKIMSSNMHIKLVAINARYTHSSPALFYIRHELEKHLNSPHISLHQFSINENYHEMVLRLGADDPDAIFISALIWNSDIVERLVEDLSSCLPRCQLVVGGPQAQIIADKVGENCTVVVGEIEGIDPAFYQALQGGSLEKRYRGHFQVVREEGLASIYRQEDFAEYLQNRQIYYETSRGCPFACSYCLSAAEVGVYHKPLSQVQEELDLILAHAPKTLRFIDRTYNDNWRRGLAIWKMLMEYDCQTLFHFEIAPDFFTEEIFDFLKTVPAGRFQFEIGIQSTNDPTLDAICRRMKTEKVRQIVSRLASYSNIHLHVDLILGLPYETRETFLRSFEDVFAMGAHYIQMGLLKMLPDTPLFQQREEFGYVASKIPPYSVYQNSWLDADAMADLYWFCECVEKFLNNRFFVSLWRYLQVTGEFVAPVFLDILHIGKEEGLFERATTQELLSSILVKWASGREDAVFLRQLLRYDWLRLGHKTFPEMLLPVGEETLLQTRDRLYRQMPDDLEGLYVKRERNRFFKRTVCWSCGPELLDFLQLGDGQYDCLCFVAEREESVHRHQRVYCL</sequence>
<evidence type="ECO:0000256" key="2">
    <source>
        <dbReference type="ARBA" id="ARBA00022691"/>
    </source>
</evidence>
<dbReference type="GO" id="GO:0046872">
    <property type="term" value="F:metal ion binding"/>
    <property type="evidence" value="ECO:0007669"/>
    <property type="project" value="UniProtKB-KW"/>
</dbReference>
<comment type="cofactor">
    <cofactor evidence="1">
        <name>[4Fe-4S] cluster</name>
        <dbReference type="ChEBI" id="CHEBI:49883"/>
    </cofactor>
</comment>
<dbReference type="AlphaFoldDB" id="Q6AJK7"/>
<proteinExistence type="predicted"/>
<dbReference type="KEGG" id="dps:DP2744"/>
<dbReference type="HOGENOM" id="CLU_021572_1_1_7"/>
<dbReference type="InterPro" id="IPR006638">
    <property type="entry name" value="Elp3/MiaA/NifB-like_rSAM"/>
</dbReference>
<keyword evidence="8" id="KW-1185">Reference proteome</keyword>
<dbReference type="InterPro" id="IPR023404">
    <property type="entry name" value="rSAM_horseshoe"/>
</dbReference>
<dbReference type="SMART" id="SM00729">
    <property type="entry name" value="Elp3"/>
    <property type="match status" value="1"/>
</dbReference>
<feature type="domain" description="Radical SAM core" evidence="6">
    <location>
        <begin position="173"/>
        <end position="391"/>
    </location>
</feature>
<dbReference type="EMBL" id="CR522870">
    <property type="protein sequence ID" value="CAG37473.1"/>
    <property type="molecule type" value="Genomic_DNA"/>
</dbReference>
<keyword evidence="4" id="KW-0408">Iron</keyword>
<gene>
    <name evidence="7" type="ordered locus">DP2744</name>
</gene>
<name>Q6AJK7_DESPS</name>
<dbReference type="InterPro" id="IPR025288">
    <property type="entry name" value="DUF4080"/>
</dbReference>
<evidence type="ECO:0000256" key="5">
    <source>
        <dbReference type="ARBA" id="ARBA00023014"/>
    </source>
</evidence>
<evidence type="ECO:0000256" key="3">
    <source>
        <dbReference type="ARBA" id="ARBA00022723"/>
    </source>
</evidence>
<dbReference type="Gene3D" id="3.80.30.20">
    <property type="entry name" value="tm_1862 like domain"/>
    <property type="match status" value="1"/>
</dbReference>
<accession>Q6AJK7</accession>
<evidence type="ECO:0000313" key="8">
    <source>
        <dbReference type="Proteomes" id="UP000000602"/>
    </source>
</evidence>
<dbReference type="SFLD" id="SFLDG01082">
    <property type="entry name" value="B12-binding_domain_containing"/>
    <property type="match status" value="1"/>
</dbReference>
<evidence type="ECO:0000259" key="6">
    <source>
        <dbReference type="PROSITE" id="PS51918"/>
    </source>
</evidence>